<evidence type="ECO:0000256" key="1">
    <source>
        <dbReference type="SAM" id="Coils"/>
    </source>
</evidence>
<name>E9HDB4_DAPPU</name>
<dbReference type="KEGG" id="dpx:DAPPUDRAFT_257307"/>
<keyword evidence="1" id="KW-0175">Coiled coil</keyword>
<gene>
    <name evidence="3" type="ORF">DAPPUDRAFT_257307</name>
</gene>
<organism evidence="3 4">
    <name type="scientific">Daphnia pulex</name>
    <name type="common">Water flea</name>
    <dbReference type="NCBI Taxonomy" id="6669"/>
    <lineage>
        <taxon>Eukaryota</taxon>
        <taxon>Metazoa</taxon>
        <taxon>Ecdysozoa</taxon>
        <taxon>Arthropoda</taxon>
        <taxon>Crustacea</taxon>
        <taxon>Branchiopoda</taxon>
        <taxon>Diplostraca</taxon>
        <taxon>Cladocera</taxon>
        <taxon>Anomopoda</taxon>
        <taxon>Daphniidae</taxon>
        <taxon>Daphnia</taxon>
    </lineage>
</organism>
<dbReference type="HOGENOM" id="CLU_098783_1_1_1"/>
<evidence type="ECO:0000256" key="2">
    <source>
        <dbReference type="SAM" id="MobiDB-lite"/>
    </source>
</evidence>
<dbReference type="AlphaFoldDB" id="E9HDB4"/>
<sequence>MSQALMLFRNAVAARHQQKRQTEELERRVDAAREKSKEFYNTGTRVLGNLAVGDHILIQDPSSSRWSTPGKVIGIGPNNDYLVCTANGKEFRRNRRHLLKRTPVMPGRPNPALTYAEAAGGQRKTSSASVCPATTAQEPPVPADQNEPATPPPASTTQSEPTTIPPVRRRNRHRGSQNAQPTRKQPERNRRPVYDVNNPNSEWRK</sequence>
<keyword evidence="4" id="KW-1185">Reference proteome</keyword>
<feature type="compositionally biased region" description="Polar residues" evidence="2">
    <location>
        <begin position="123"/>
        <end position="137"/>
    </location>
</feature>
<evidence type="ECO:0000313" key="4">
    <source>
        <dbReference type="Proteomes" id="UP000000305"/>
    </source>
</evidence>
<feature type="region of interest" description="Disordered" evidence="2">
    <location>
        <begin position="95"/>
        <end position="205"/>
    </location>
</feature>
<dbReference type="Proteomes" id="UP000000305">
    <property type="component" value="Unassembled WGS sequence"/>
</dbReference>
<proteinExistence type="predicted"/>
<evidence type="ECO:0000313" key="3">
    <source>
        <dbReference type="EMBL" id="EFX70278.1"/>
    </source>
</evidence>
<accession>E9HDB4</accession>
<feature type="compositionally biased region" description="Basic and acidic residues" evidence="2">
    <location>
        <begin position="184"/>
        <end position="193"/>
    </location>
</feature>
<dbReference type="PANTHER" id="PTHR33244:SF3">
    <property type="entry name" value="PEPTIDASE A2 DOMAIN-CONTAINING PROTEIN"/>
    <property type="match status" value="1"/>
</dbReference>
<dbReference type="PANTHER" id="PTHR33244">
    <property type="entry name" value="INTEGRASE CATALYTIC DOMAIN-CONTAINING PROTEIN-RELATED"/>
    <property type="match status" value="1"/>
</dbReference>
<feature type="coiled-coil region" evidence="1">
    <location>
        <begin position="15"/>
        <end position="42"/>
    </location>
</feature>
<protein>
    <submittedName>
        <fullName evidence="3">Uncharacterized protein</fullName>
    </submittedName>
</protein>
<dbReference type="EMBL" id="GL732623">
    <property type="protein sequence ID" value="EFX70278.1"/>
    <property type="molecule type" value="Genomic_DNA"/>
</dbReference>
<dbReference type="OrthoDB" id="2286242at2759"/>
<reference evidence="3 4" key="1">
    <citation type="journal article" date="2011" name="Science">
        <title>The ecoresponsive genome of Daphnia pulex.</title>
        <authorList>
            <person name="Colbourne J.K."/>
            <person name="Pfrender M.E."/>
            <person name="Gilbert D."/>
            <person name="Thomas W.K."/>
            <person name="Tucker A."/>
            <person name="Oakley T.H."/>
            <person name="Tokishita S."/>
            <person name="Aerts A."/>
            <person name="Arnold G.J."/>
            <person name="Basu M.K."/>
            <person name="Bauer D.J."/>
            <person name="Caceres C.E."/>
            <person name="Carmel L."/>
            <person name="Casola C."/>
            <person name="Choi J.H."/>
            <person name="Detter J.C."/>
            <person name="Dong Q."/>
            <person name="Dusheyko S."/>
            <person name="Eads B.D."/>
            <person name="Frohlich T."/>
            <person name="Geiler-Samerotte K.A."/>
            <person name="Gerlach D."/>
            <person name="Hatcher P."/>
            <person name="Jogdeo S."/>
            <person name="Krijgsveld J."/>
            <person name="Kriventseva E.V."/>
            <person name="Kultz D."/>
            <person name="Laforsch C."/>
            <person name="Lindquist E."/>
            <person name="Lopez J."/>
            <person name="Manak J.R."/>
            <person name="Muller J."/>
            <person name="Pangilinan J."/>
            <person name="Patwardhan R.P."/>
            <person name="Pitluck S."/>
            <person name="Pritham E.J."/>
            <person name="Rechtsteiner A."/>
            <person name="Rho M."/>
            <person name="Rogozin I.B."/>
            <person name="Sakarya O."/>
            <person name="Salamov A."/>
            <person name="Schaack S."/>
            <person name="Shapiro H."/>
            <person name="Shiga Y."/>
            <person name="Skalitzky C."/>
            <person name="Smith Z."/>
            <person name="Souvorov A."/>
            <person name="Sung W."/>
            <person name="Tang Z."/>
            <person name="Tsuchiya D."/>
            <person name="Tu H."/>
            <person name="Vos H."/>
            <person name="Wang M."/>
            <person name="Wolf Y.I."/>
            <person name="Yamagata H."/>
            <person name="Yamada T."/>
            <person name="Ye Y."/>
            <person name="Shaw J.R."/>
            <person name="Andrews J."/>
            <person name="Crease T.J."/>
            <person name="Tang H."/>
            <person name="Lucas S.M."/>
            <person name="Robertson H.M."/>
            <person name="Bork P."/>
            <person name="Koonin E.V."/>
            <person name="Zdobnov E.M."/>
            <person name="Grigoriev I.V."/>
            <person name="Lynch M."/>
            <person name="Boore J.L."/>
        </authorList>
    </citation>
    <scope>NUCLEOTIDE SEQUENCE [LARGE SCALE GENOMIC DNA]</scope>
</reference>
<dbReference type="PhylomeDB" id="E9HDB4"/>
<dbReference type="InParanoid" id="E9HDB4"/>